<comment type="subcellular location">
    <subcellularLocation>
        <location evidence="2">Nucleus</location>
    </subcellularLocation>
</comment>
<evidence type="ECO:0000256" key="1">
    <source>
        <dbReference type="ARBA" id="ARBA00010900"/>
    </source>
</evidence>
<sequence length="797" mass="89939">MVECEDWLVLCPDHIGCFRNILGIFADGERSGRKPRQEKSSGDLTKGISFVRGQTLQPTSVPVPRQSCRSKAFCRAQVPKQMAFISFFLSQFLRDLVGTDSLCTLSEAPPKEEKNKEQDEDSDVDSRFVLDASLLSANFTPAVEGPKLPARNKLSFHQMSSNYGKGFAMLQKMGFTGGGLGRHNDGIANPIEVQKRQTKMGLQDDGEMDLYGNEGGRRTIEELLGTISKPKQSDEPKISDGWKRDGKSKRPKTIYKKAEEASGEVPAMRIVDMRGPEVKVASSFAELAANLAGDSVRSLKEFRHNTRLLVSRYEDKVRAAAERKRHCENIILAAAKEQERLQAADNISESDVKGCKELVLEIESLREQQDEASITLSELADSFKRLERTRPKEFHLLSAMDVAFALALPTAKRELSTWQPFKAPEETHWRDLKRDGLKAISKWQQLGDKERFSALLDASLIPQLRKALVAWSPRDFEPCIALMETCKKALHLDVAEALIAEVVLPRLRSELEVWDPRIDKVSAHLWLHPWLPVLGRKMEMLWTPIRFKISGCLERWDSNDPSAHGLLKPWQQVFDASNWEPLLEKVLSRLEKALLDTPIKPDGQDLKALKSLFTWLDLAPLENVARVLETAFFPQWHSALKQWLRTKGCNFSEVLQWYQGWKALFPPELREQLVVQRHLAHGLEVMKHMMANGSDLDEEPAAPQRPSHANLPPTSARNLPVEEVSLSLSDYITQVAAEEGLIFLPKKQQRNGKQVYQLGAATIQLEKNLIYVAPKGEGEWKAASMDELLKLAKVTKK</sequence>
<dbReference type="PANTHER" id="PTHR23329:SF1">
    <property type="entry name" value="TUFTELIN-INTERACTING PROTEIN 11"/>
    <property type="match status" value="1"/>
</dbReference>
<accession>A0ABP0QER5</accession>
<protein>
    <submittedName>
        <fullName evidence="6">Septin and tuftelin-interacting protein 1 homolog 1 (Nineteen complex-related protein 1 homolog) (AtNTR1) (Protein SPLICEOSOMAL TIMEKEEPER LOCUS 1)</fullName>
    </submittedName>
</protein>
<name>A0ABP0QER5_9DINO</name>
<feature type="region of interest" description="Disordered" evidence="4">
    <location>
        <begin position="230"/>
        <end position="251"/>
    </location>
</feature>
<dbReference type="Proteomes" id="UP001642464">
    <property type="component" value="Unassembled WGS sequence"/>
</dbReference>
<feature type="domain" description="G-patch" evidence="5">
    <location>
        <begin position="162"/>
        <end position="207"/>
    </location>
</feature>
<dbReference type="PANTHER" id="PTHR23329">
    <property type="entry name" value="TUFTELIN-INTERACTING PROTEIN 11-RELATED"/>
    <property type="match status" value="1"/>
</dbReference>
<evidence type="ECO:0000256" key="3">
    <source>
        <dbReference type="SAM" id="Coils"/>
    </source>
</evidence>
<dbReference type="PIRSF" id="PIRSF017706">
    <property type="entry name" value="TFIP11"/>
    <property type="match status" value="1"/>
</dbReference>
<dbReference type="InterPro" id="IPR045211">
    <property type="entry name" value="TFP11/STIP/Ntr1"/>
</dbReference>
<dbReference type="InterPro" id="IPR000467">
    <property type="entry name" value="G_patch_dom"/>
</dbReference>
<keyword evidence="7" id="KW-1185">Reference proteome</keyword>
<keyword evidence="2" id="KW-0747">Spliceosome</keyword>
<comment type="caution">
    <text evidence="6">The sequence shown here is derived from an EMBL/GenBank/DDBJ whole genome shotgun (WGS) entry which is preliminary data.</text>
</comment>
<dbReference type="InterPro" id="IPR024933">
    <property type="entry name" value="TFP11"/>
</dbReference>
<evidence type="ECO:0000256" key="2">
    <source>
        <dbReference type="PIRNR" id="PIRNR017706"/>
    </source>
</evidence>
<evidence type="ECO:0000313" key="6">
    <source>
        <dbReference type="EMBL" id="CAK9085671.1"/>
    </source>
</evidence>
<dbReference type="PROSITE" id="PS50174">
    <property type="entry name" value="G_PATCH"/>
    <property type="match status" value="1"/>
</dbReference>
<feature type="region of interest" description="Disordered" evidence="4">
    <location>
        <begin position="694"/>
        <end position="716"/>
    </location>
</feature>
<dbReference type="InterPro" id="IPR022783">
    <property type="entry name" value="GCFC_dom"/>
</dbReference>
<gene>
    <name evidence="6" type="ORF">SCF082_LOCUS40572</name>
</gene>
<reference evidence="6 7" key="1">
    <citation type="submission" date="2024-02" db="EMBL/GenBank/DDBJ databases">
        <authorList>
            <person name="Chen Y."/>
            <person name="Shah S."/>
            <person name="Dougan E. K."/>
            <person name="Thang M."/>
            <person name="Chan C."/>
        </authorList>
    </citation>
    <scope>NUCLEOTIDE SEQUENCE [LARGE SCALE GENOMIC DNA]</scope>
</reference>
<keyword evidence="3" id="KW-0175">Coiled coil</keyword>
<feature type="coiled-coil region" evidence="3">
    <location>
        <begin position="355"/>
        <end position="382"/>
    </location>
</feature>
<dbReference type="Pfam" id="PF01585">
    <property type="entry name" value="G-patch"/>
    <property type="match status" value="1"/>
</dbReference>
<keyword evidence="2" id="KW-0507">mRNA processing</keyword>
<evidence type="ECO:0000313" key="7">
    <source>
        <dbReference type="Proteomes" id="UP001642464"/>
    </source>
</evidence>
<dbReference type="EMBL" id="CAXAMM010039329">
    <property type="protein sequence ID" value="CAK9085671.1"/>
    <property type="molecule type" value="Genomic_DNA"/>
</dbReference>
<keyword evidence="2" id="KW-0508">mRNA splicing</keyword>
<evidence type="ECO:0000256" key="4">
    <source>
        <dbReference type="SAM" id="MobiDB-lite"/>
    </source>
</evidence>
<comment type="similarity">
    <text evidence="1 2">Belongs to the TFP11/STIP family.</text>
</comment>
<organism evidence="6 7">
    <name type="scientific">Durusdinium trenchii</name>
    <dbReference type="NCBI Taxonomy" id="1381693"/>
    <lineage>
        <taxon>Eukaryota</taxon>
        <taxon>Sar</taxon>
        <taxon>Alveolata</taxon>
        <taxon>Dinophyceae</taxon>
        <taxon>Suessiales</taxon>
        <taxon>Symbiodiniaceae</taxon>
        <taxon>Durusdinium</taxon>
    </lineage>
</organism>
<evidence type="ECO:0000259" key="5">
    <source>
        <dbReference type="PROSITE" id="PS50174"/>
    </source>
</evidence>
<feature type="compositionally biased region" description="Basic and acidic residues" evidence="4">
    <location>
        <begin position="231"/>
        <end position="245"/>
    </location>
</feature>
<proteinExistence type="inferred from homology"/>
<dbReference type="SMART" id="SM00443">
    <property type="entry name" value="G_patch"/>
    <property type="match status" value="1"/>
</dbReference>
<keyword evidence="2" id="KW-0539">Nucleus</keyword>
<dbReference type="Pfam" id="PF07842">
    <property type="entry name" value="GCFC"/>
    <property type="match status" value="1"/>
</dbReference>